<evidence type="ECO:0000313" key="8">
    <source>
        <dbReference type="EMBL" id="MFC4109231.1"/>
    </source>
</evidence>
<feature type="transmembrane region" description="Helical" evidence="7">
    <location>
        <begin position="62"/>
        <end position="87"/>
    </location>
</feature>
<proteinExistence type="predicted"/>
<feature type="compositionally biased region" description="Pro residues" evidence="6">
    <location>
        <begin position="9"/>
        <end position="21"/>
    </location>
</feature>
<evidence type="ECO:0000256" key="2">
    <source>
        <dbReference type="ARBA" id="ARBA00022475"/>
    </source>
</evidence>
<feature type="transmembrane region" description="Helical" evidence="7">
    <location>
        <begin position="248"/>
        <end position="269"/>
    </location>
</feature>
<dbReference type="SUPFAM" id="SSF103473">
    <property type="entry name" value="MFS general substrate transporter"/>
    <property type="match status" value="1"/>
</dbReference>
<feature type="region of interest" description="Disordered" evidence="6">
    <location>
        <begin position="1"/>
        <end position="21"/>
    </location>
</feature>
<dbReference type="EMBL" id="JBHSBN010000022">
    <property type="protein sequence ID" value="MFC4109231.1"/>
    <property type="molecule type" value="Genomic_DNA"/>
</dbReference>
<comment type="caution">
    <text evidence="8">The sequence shown here is derived from an EMBL/GenBank/DDBJ whole genome shotgun (WGS) entry which is preliminary data.</text>
</comment>
<dbReference type="RefSeq" id="WP_377550385.1">
    <property type="nucleotide sequence ID" value="NZ_JBHSBN010000022.1"/>
</dbReference>
<gene>
    <name evidence="8" type="ORF">ACFOX0_25280</name>
</gene>
<dbReference type="Gene3D" id="1.20.1250.20">
    <property type="entry name" value="MFS general substrate transporter like domains"/>
    <property type="match status" value="1"/>
</dbReference>
<evidence type="ECO:0000256" key="7">
    <source>
        <dbReference type="SAM" id="Phobius"/>
    </source>
</evidence>
<keyword evidence="3 7" id="KW-0812">Transmembrane</keyword>
<dbReference type="PANTHER" id="PTHR23513">
    <property type="entry name" value="INTEGRAL MEMBRANE EFFLUX PROTEIN-RELATED"/>
    <property type="match status" value="1"/>
</dbReference>
<accession>A0ABV8KTG0</accession>
<feature type="transmembrane region" description="Helical" evidence="7">
    <location>
        <begin position="372"/>
        <end position="393"/>
    </location>
</feature>
<keyword evidence="5 7" id="KW-0472">Membrane</keyword>
<feature type="transmembrane region" description="Helical" evidence="7">
    <location>
        <begin position="32"/>
        <end position="56"/>
    </location>
</feature>
<feature type="transmembrane region" description="Helical" evidence="7">
    <location>
        <begin position="399"/>
        <end position="417"/>
    </location>
</feature>
<dbReference type="CDD" id="cd06173">
    <property type="entry name" value="MFS_MefA_like"/>
    <property type="match status" value="1"/>
</dbReference>
<feature type="transmembrane region" description="Helical" evidence="7">
    <location>
        <begin position="157"/>
        <end position="176"/>
    </location>
</feature>
<keyword evidence="9" id="KW-1185">Reference proteome</keyword>
<organism evidence="8 9">
    <name type="scientific">Micromonospora zhanjiangensis</name>
    <dbReference type="NCBI Taxonomy" id="1522057"/>
    <lineage>
        <taxon>Bacteria</taxon>
        <taxon>Bacillati</taxon>
        <taxon>Actinomycetota</taxon>
        <taxon>Actinomycetes</taxon>
        <taxon>Micromonosporales</taxon>
        <taxon>Micromonosporaceae</taxon>
        <taxon>Micromonospora</taxon>
    </lineage>
</organism>
<feature type="transmembrane region" description="Helical" evidence="7">
    <location>
        <begin position="281"/>
        <end position="299"/>
    </location>
</feature>
<evidence type="ECO:0000313" key="9">
    <source>
        <dbReference type="Proteomes" id="UP001595868"/>
    </source>
</evidence>
<feature type="transmembrane region" description="Helical" evidence="7">
    <location>
        <begin position="306"/>
        <end position="326"/>
    </location>
</feature>
<keyword evidence="2" id="KW-1003">Cell membrane</keyword>
<dbReference type="Pfam" id="PF07690">
    <property type="entry name" value="MFS_1"/>
    <property type="match status" value="1"/>
</dbReference>
<feature type="transmembrane region" description="Helical" evidence="7">
    <location>
        <begin position="332"/>
        <end position="352"/>
    </location>
</feature>
<comment type="subcellular location">
    <subcellularLocation>
        <location evidence="1">Cell membrane</location>
        <topology evidence="1">Multi-pass membrane protein</topology>
    </subcellularLocation>
</comment>
<evidence type="ECO:0000256" key="1">
    <source>
        <dbReference type="ARBA" id="ARBA00004651"/>
    </source>
</evidence>
<keyword evidence="4 7" id="KW-1133">Transmembrane helix</keyword>
<evidence type="ECO:0000256" key="3">
    <source>
        <dbReference type="ARBA" id="ARBA00022692"/>
    </source>
</evidence>
<reference evidence="9" key="1">
    <citation type="journal article" date="2019" name="Int. J. Syst. Evol. Microbiol.">
        <title>The Global Catalogue of Microorganisms (GCM) 10K type strain sequencing project: providing services to taxonomists for standard genome sequencing and annotation.</title>
        <authorList>
            <consortium name="The Broad Institute Genomics Platform"/>
            <consortium name="The Broad Institute Genome Sequencing Center for Infectious Disease"/>
            <person name="Wu L."/>
            <person name="Ma J."/>
        </authorList>
    </citation>
    <scope>NUCLEOTIDE SEQUENCE [LARGE SCALE GENOMIC DNA]</scope>
    <source>
        <strain evidence="9">2902at01</strain>
    </source>
</reference>
<name>A0ABV8KTG0_9ACTN</name>
<dbReference type="PANTHER" id="PTHR23513:SF6">
    <property type="entry name" value="MAJOR FACILITATOR SUPERFAMILY ASSOCIATED DOMAIN-CONTAINING PROTEIN"/>
    <property type="match status" value="1"/>
</dbReference>
<feature type="transmembrane region" description="Helical" evidence="7">
    <location>
        <begin position="122"/>
        <end position="145"/>
    </location>
</feature>
<feature type="transmembrane region" description="Helical" evidence="7">
    <location>
        <begin position="182"/>
        <end position="206"/>
    </location>
</feature>
<dbReference type="Proteomes" id="UP001595868">
    <property type="component" value="Unassembled WGS sequence"/>
</dbReference>
<dbReference type="InterPro" id="IPR011701">
    <property type="entry name" value="MFS"/>
</dbReference>
<protein>
    <submittedName>
        <fullName evidence="8">MFS transporter</fullName>
    </submittedName>
</protein>
<evidence type="ECO:0000256" key="4">
    <source>
        <dbReference type="ARBA" id="ARBA00022989"/>
    </source>
</evidence>
<evidence type="ECO:0000256" key="5">
    <source>
        <dbReference type="ARBA" id="ARBA00023136"/>
    </source>
</evidence>
<sequence>MGSIGVAAPPNPDRPPPPPRPPALWRSRDFSVFWLVQTLSVAGDSFSYVAIPLLVLHATGSVAHMGLLTALGGAASVVTGIFAGVLVDRVNRRALLVGCDVARAVVYALIPIAWLFAPQVWLIYPVVAIGGVLGMVFKVSYVTAVPRLVAPERITEANGLLSATYAAAGVGGPMLAGVVSGLFGATAAIGIDAATFAASAVGLCFVRLRPCPPAAPAAAGGRETPGTSWRDFLAGAQFLWRHPALRSLTLLLSLLIFMILGLTDVFIYYLKHDLGRTDGTVGTVLAVAAVGTVVAALLVAPARRTLGFGTCWIGANALGGLAVVGVGVSTDVVAVALLVATFTFAVAVGGICSMSLRQEITPDHLLGRVTSAFWTIHSALGPLGAALLTAAVARVGSPTVLVVAGVSCLTIALSGLLTPIRQRRPEHVPLSPAEAAAGAG</sequence>
<feature type="transmembrane region" description="Helical" evidence="7">
    <location>
        <begin position="94"/>
        <end position="116"/>
    </location>
</feature>
<dbReference type="InterPro" id="IPR036259">
    <property type="entry name" value="MFS_trans_sf"/>
</dbReference>
<evidence type="ECO:0000256" key="6">
    <source>
        <dbReference type="SAM" id="MobiDB-lite"/>
    </source>
</evidence>